<dbReference type="InterPro" id="IPR025557">
    <property type="entry name" value="DUF4282"/>
</dbReference>
<evidence type="ECO:0000313" key="2">
    <source>
        <dbReference type="Proteomes" id="UP000236321"/>
    </source>
</evidence>
<accession>A0A2H6BML6</accession>
<organism evidence="1 2">
    <name type="scientific">Microcystis aeruginosa NIES-298</name>
    <dbReference type="NCBI Taxonomy" id="449468"/>
    <lineage>
        <taxon>Bacteria</taxon>
        <taxon>Bacillati</taxon>
        <taxon>Cyanobacteriota</taxon>
        <taxon>Cyanophyceae</taxon>
        <taxon>Oscillatoriophycideae</taxon>
        <taxon>Chroococcales</taxon>
        <taxon>Microcystaceae</taxon>
        <taxon>Microcystis</taxon>
    </lineage>
</organism>
<name>A0A2H6BML6_MICAE</name>
<evidence type="ECO:0000313" key="1">
    <source>
        <dbReference type="EMBL" id="GBD51418.1"/>
    </source>
</evidence>
<sequence length="99" mass="10834">MPSNFFSLLFDLSFSKFIGIRIIGLIYGVGGIFIFLFSLGFLIGGFQAGPGQGLLAFLLSPVLFLSLLISFRIVLEGFVASLKTAENTSELVEHFKRLP</sequence>
<dbReference type="AlphaFoldDB" id="A0A2H6BML6"/>
<reference evidence="2" key="1">
    <citation type="submission" date="2017-12" db="EMBL/GenBank/DDBJ databases">
        <title>Improved Draft Genome Sequence of Microcystis aeruginosa NIES-298, a Microcystin-Producing Cyanobacterium from Lake Kasumigaura, Japan.</title>
        <authorList>
            <person name="Yamaguchi H."/>
            <person name="Suzuki S."/>
            <person name="Kawachi M."/>
        </authorList>
    </citation>
    <scope>NUCLEOTIDE SEQUENCE [LARGE SCALE GENOMIC DNA]</scope>
    <source>
        <strain evidence="2">NIES-298</strain>
    </source>
</reference>
<protein>
    <submittedName>
        <fullName evidence="1">Uncharacterized protein</fullName>
    </submittedName>
</protein>
<proteinExistence type="predicted"/>
<dbReference type="Pfam" id="PF14110">
    <property type="entry name" value="DUF4282"/>
    <property type="match status" value="1"/>
</dbReference>
<dbReference type="EMBL" id="BEYQ01000001">
    <property type="protein sequence ID" value="GBD51418.1"/>
    <property type="molecule type" value="Genomic_DNA"/>
</dbReference>
<gene>
    <name evidence="1" type="ORF">BGM30_05110</name>
</gene>
<dbReference type="Proteomes" id="UP000236321">
    <property type="component" value="Unassembled WGS sequence"/>
</dbReference>
<comment type="caution">
    <text evidence="1">The sequence shown here is derived from an EMBL/GenBank/DDBJ whole genome shotgun (WGS) entry which is preliminary data.</text>
</comment>
<dbReference type="RefSeq" id="WP_103111328.1">
    <property type="nucleotide sequence ID" value="NZ_BEIU01000016.1"/>
</dbReference>